<accession>A0A0K1EJI9</accession>
<evidence type="ECO:0000313" key="3">
    <source>
        <dbReference type="EMBL" id="AKT41036.1"/>
    </source>
</evidence>
<dbReference type="KEGG" id="ccro:CMC5_051940"/>
<dbReference type="InterPro" id="IPR005031">
    <property type="entry name" value="COQ10_START"/>
</dbReference>
<evidence type="ECO:0000256" key="1">
    <source>
        <dbReference type="ARBA" id="ARBA00008918"/>
    </source>
</evidence>
<comment type="similarity">
    <text evidence="1">Belongs to the ribosome association toxin RatA family.</text>
</comment>
<name>A0A0K1EJI9_CHOCO</name>
<dbReference type="RefSeq" id="WP_050432874.1">
    <property type="nucleotide sequence ID" value="NZ_CP012159.1"/>
</dbReference>
<evidence type="ECO:0000313" key="4">
    <source>
        <dbReference type="Proteomes" id="UP000067626"/>
    </source>
</evidence>
<feature type="domain" description="Coenzyme Q-binding protein COQ10 START" evidence="2">
    <location>
        <begin position="10"/>
        <end position="135"/>
    </location>
</feature>
<reference evidence="3 4" key="1">
    <citation type="submission" date="2015-07" db="EMBL/GenBank/DDBJ databases">
        <title>Genome analysis of myxobacterium Chondromyces crocatus Cm c5 reveals a high potential for natural compound synthesis and the genetic basis for the loss of fruiting body formation.</title>
        <authorList>
            <person name="Zaburannyi N."/>
            <person name="Bunk B."/>
            <person name="Maier J."/>
            <person name="Overmann J."/>
            <person name="Mueller R."/>
        </authorList>
    </citation>
    <scope>NUCLEOTIDE SEQUENCE [LARGE SCALE GENOMIC DNA]</scope>
    <source>
        <strain evidence="3 4">Cm c5</strain>
    </source>
</reference>
<gene>
    <name evidence="3" type="ORF">CMC5_051940</name>
</gene>
<dbReference type="SUPFAM" id="SSF55961">
    <property type="entry name" value="Bet v1-like"/>
    <property type="match status" value="1"/>
</dbReference>
<dbReference type="InterPro" id="IPR023393">
    <property type="entry name" value="START-like_dom_sf"/>
</dbReference>
<dbReference type="Pfam" id="PF03364">
    <property type="entry name" value="Polyketide_cyc"/>
    <property type="match status" value="1"/>
</dbReference>
<evidence type="ECO:0000259" key="2">
    <source>
        <dbReference type="Pfam" id="PF03364"/>
    </source>
</evidence>
<dbReference type="Gene3D" id="3.30.530.20">
    <property type="match status" value="1"/>
</dbReference>
<dbReference type="Proteomes" id="UP000067626">
    <property type="component" value="Chromosome"/>
</dbReference>
<proteinExistence type="inferred from homology"/>
<organism evidence="3 4">
    <name type="scientific">Chondromyces crocatus</name>
    <dbReference type="NCBI Taxonomy" id="52"/>
    <lineage>
        <taxon>Bacteria</taxon>
        <taxon>Pseudomonadati</taxon>
        <taxon>Myxococcota</taxon>
        <taxon>Polyangia</taxon>
        <taxon>Polyangiales</taxon>
        <taxon>Polyangiaceae</taxon>
        <taxon>Chondromyces</taxon>
    </lineage>
</organism>
<dbReference type="OrthoDB" id="9801773at2"/>
<protein>
    <submittedName>
        <fullName evidence="3">Cyclase/dehydrase</fullName>
    </submittedName>
</protein>
<dbReference type="EMBL" id="CP012159">
    <property type="protein sequence ID" value="AKT41036.1"/>
    <property type="molecule type" value="Genomic_DNA"/>
</dbReference>
<dbReference type="STRING" id="52.CMC5_051940"/>
<dbReference type="CDD" id="cd07820">
    <property type="entry name" value="SRPBCC_3"/>
    <property type="match status" value="1"/>
</dbReference>
<sequence length="151" mass="17637">MPIYEKRSRIAATPERVFAFHEAPDALERLTPPWESARVLEKSAGIDVGAKVALVMRLGPVSIRWDAEHTAYEKGRMFQDVQRKGPFRKWEHTHTMLPDGEGGCWLVDRIDYEVPLGKLGTWVADRMVRKRLERMFTYRHDLTRRACEERT</sequence>
<keyword evidence="4" id="KW-1185">Reference proteome</keyword>
<dbReference type="AlphaFoldDB" id="A0A0K1EJI9"/>